<keyword evidence="5" id="KW-1133">Transmembrane helix</keyword>
<dbReference type="PANTHER" id="PTHR37937:SF1">
    <property type="entry name" value="CONJUGATIVE TRANSFER: DNA TRANSPORT"/>
    <property type="match status" value="1"/>
</dbReference>
<reference evidence="7 8" key="1">
    <citation type="submission" date="2021-04" db="EMBL/GenBank/DDBJ databases">
        <authorList>
            <person name="Huq M.A."/>
        </authorList>
    </citation>
    <scope>NUCLEOTIDE SEQUENCE [LARGE SCALE GENOMIC DNA]</scope>
    <source>
        <strain evidence="7 8">MAH-13</strain>
    </source>
</reference>
<proteinExistence type="inferred from homology"/>
<sequence length="574" mass="63519">MTLRNKALAAFLALLLALGAGLYASGWWVLTLLHVQAPLDLATYGRYLAATARPEVHPFLARIELAGGAGFGLPLAAWAGLLYFIFRPRARSTHGDARFASRGDLARLGLLNEDPTGIIVGRHGRSFLRLPGTRHALLAAPTRSGKGVGAVIPNLLSYRGSMVVLDIKQEAFDITSKWRSRLGPTYLFNPFAEDLRTHRWNPFAYVRNEATHRTSDLQAIADCLYKDPPNQDPFWATMARSTFVASASLLFDCWADGLSKGLPKDDGYPTLGAIYRLLSGDGADLKTHLKSVLQLPYVSQETRIAFANVTTLADQTFTSVIASTQAPLLILANPILDNATSGNDFWLPDLRRRVQSIYVGISPSKLTEAASLLNLFFNQAIKLNVDVTPDKDATLRHPCLFMLDEFTTLGRVDVMVDGVAFFAGYNVRVFCVIQSLSQLDAVYGPDKARSMITNLACQMVYTPREQRDANEYSEMLGYTTQRKRQRTRSRGGFGQGSSVSLAEVEEKRALMLPQELKALDPRKEIVFIEGTPHPILCDKIRYYEDSYFKSRLLGASSVPHLEIGRPRRETAGLS</sequence>
<name>A0ABS4DRW5_9GAMM</name>
<dbReference type="Gene3D" id="3.40.50.300">
    <property type="entry name" value="P-loop containing nucleotide triphosphate hydrolases"/>
    <property type="match status" value="1"/>
</dbReference>
<dbReference type="RefSeq" id="WP_209623002.1">
    <property type="nucleotide sequence ID" value="NZ_JAGJRS010000034.1"/>
</dbReference>
<dbReference type="InterPro" id="IPR027417">
    <property type="entry name" value="P-loop_NTPase"/>
</dbReference>
<dbReference type="CDD" id="cd01127">
    <property type="entry name" value="TrwB_TraG_TraD_VirD4"/>
    <property type="match status" value="1"/>
</dbReference>
<dbReference type="SUPFAM" id="SSF52540">
    <property type="entry name" value="P-loop containing nucleoside triphosphate hydrolases"/>
    <property type="match status" value="1"/>
</dbReference>
<accession>A0ABS4DRW5</accession>
<organism evidence="7 8">
    <name type="scientific">Frateuria flava</name>
    <dbReference type="NCBI Taxonomy" id="2821489"/>
    <lineage>
        <taxon>Bacteria</taxon>
        <taxon>Pseudomonadati</taxon>
        <taxon>Pseudomonadota</taxon>
        <taxon>Gammaproteobacteria</taxon>
        <taxon>Lysobacterales</taxon>
        <taxon>Rhodanobacteraceae</taxon>
        <taxon>Frateuria</taxon>
    </lineage>
</organism>
<dbReference type="PANTHER" id="PTHR37937">
    <property type="entry name" value="CONJUGATIVE TRANSFER: DNA TRANSPORT"/>
    <property type="match status" value="1"/>
</dbReference>
<keyword evidence="6" id="KW-0472">Membrane</keyword>
<comment type="caution">
    <text evidence="7">The sequence shown here is derived from an EMBL/GenBank/DDBJ whole genome shotgun (WGS) entry which is preliminary data.</text>
</comment>
<evidence type="ECO:0000256" key="2">
    <source>
        <dbReference type="ARBA" id="ARBA00008806"/>
    </source>
</evidence>
<comment type="similarity">
    <text evidence="2">Belongs to the VirD4/TraG family.</text>
</comment>
<gene>
    <name evidence="7" type="ORF">J7I44_15800</name>
</gene>
<evidence type="ECO:0000256" key="4">
    <source>
        <dbReference type="ARBA" id="ARBA00022692"/>
    </source>
</evidence>
<dbReference type="InterPro" id="IPR051539">
    <property type="entry name" value="T4SS-coupling_protein"/>
</dbReference>
<keyword evidence="3" id="KW-1003">Cell membrane</keyword>
<comment type="subcellular location">
    <subcellularLocation>
        <location evidence="1">Cell membrane</location>
        <topology evidence="1">Multi-pass membrane protein</topology>
    </subcellularLocation>
</comment>
<dbReference type="Proteomes" id="UP000823790">
    <property type="component" value="Unassembled WGS sequence"/>
</dbReference>
<keyword evidence="8" id="KW-1185">Reference proteome</keyword>
<keyword evidence="4" id="KW-0812">Transmembrane</keyword>
<evidence type="ECO:0000313" key="7">
    <source>
        <dbReference type="EMBL" id="MBP1475771.1"/>
    </source>
</evidence>
<dbReference type="EMBL" id="JAGJRS010000034">
    <property type="protein sequence ID" value="MBP1475771.1"/>
    <property type="molecule type" value="Genomic_DNA"/>
</dbReference>
<protein>
    <submittedName>
        <fullName evidence="7">Type IV secretory system conjugative DNA transfer family protein</fullName>
    </submittedName>
</protein>
<evidence type="ECO:0000256" key="6">
    <source>
        <dbReference type="ARBA" id="ARBA00023136"/>
    </source>
</evidence>
<dbReference type="InterPro" id="IPR003688">
    <property type="entry name" value="TraG/VirD4"/>
</dbReference>
<dbReference type="Pfam" id="PF02534">
    <property type="entry name" value="T4SS-DNA_transf"/>
    <property type="match status" value="1"/>
</dbReference>
<evidence type="ECO:0000256" key="3">
    <source>
        <dbReference type="ARBA" id="ARBA00022475"/>
    </source>
</evidence>
<evidence type="ECO:0000256" key="1">
    <source>
        <dbReference type="ARBA" id="ARBA00004651"/>
    </source>
</evidence>
<evidence type="ECO:0000256" key="5">
    <source>
        <dbReference type="ARBA" id="ARBA00022989"/>
    </source>
</evidence>
<evidence type="ECO:0000313" key="8">
    <source>
        <dbReference type="Proteomes" id="UP000823790"/>
    </source>
</evidence>